<dbReference type="InterPro" id="IPR036979">
    <property type="entry name" value="CM_dom_sf"/>
</dbReference>
<comment type="caution">
    <text evidence="5">The sequence shown here is derived from an EMBL/GenBank/DDBJ whole genome shotgun (WGS) entry which is preliminary data.</text>
</comment>
<dbReference type="Pfam" id="PF00793">
    <property type="entry name" value="DAHP_synth_1"/>
    <property type="match status" value="1"/>
</dbReference>
<gene>
    <name evidence="5" type="ORF">GCM10022406_21320</name>
</gene>
<dbReference type="EMBL" id="BAABDH010000038">
    <property type="protein sequence ID" value="GAA3936863.1"/>
    <property type="molecule type" value="Genomic_DNA"/>
</dbReference>
<dbReference type="Gene3D" id="3.20.20.70">
    <property type="entry name" value="Aldolase class I"/>
    <property type="match status" value="1"/>
</dbReference>
<dbReference type="SMART" id="SM00830">
    <property type="entry name" value="CM_2"/>
    <property type="match status" value="1"/>
</dbReference>
<evidence type="ECO:0000313" key="5">
    <source>
        <dbReference type="EMBL" id="GAA3936863.1"/>
    </source>
</evidence>
<feature type="domain" description="Chorismate mutase" evidence="4">
    <location>
        <begin position="270"/>
        <end position="361"/>
    </location>
</feature>
<dbReference type="PANTHER" id="PTHR43018:SF1">
    <property type="entry name" value="PROTEIN AROA(G)"/>
    <property type="match status" value="1"/>
</dbReference>
<evidence type="ECO:0000256" key="2">
    <source>
        <dbReference type="ARBA" id="ARBA00022679"/>
    </source>
</evidence>
<dbReference type="InterPro" id="IPR036263">
    <property type="entry name" value="Chorismate_II_sf"/>
</dbReference>
<feature type="coiled-coil region" evidence="3">
    <location>
        <begin position="269"/>
        <end position="296"/>
    </location>
</feature>
<keyword evidence="2" id="KW-0808">Transferase</keyword>
<organism evidence="5 6">
    <name type="scientific">Hymenobacter algoricola</name>
    <dbReference type="NCBI Taxonomy" id="486267"/>
    <lineage>
        <taxon>Bacteria</taxon>
        <taxon>Pseudomonadati</taxon>
        <taxon>Bacteroidota</taxon>
        <taxon>Cytophagia</taxon>
        <taxon>Cytophagales</taxon>
        <taxon>Hymenobacteraceae</taxon>
        <taxon>Hymenobacter</taxon>
    </lineage>
</organism>
<evidence type="ECO:0000256" key="3">
    <source>
        <dbReference type="SAM" id="Coils"/>
    </source>
</evidence>
<dbReference type="RefSeq" id="WP_345113307.1">
    <property type="nucleotide sequence ID" value="NZ_BAABDH010000038.1"/>
</dbReference>
<evidence type="ECO:0000313" key="6">
    <source>
        <dbReference type="Proteomes" id="UP001499909"/>
    </source>
</evidence>
<dbReference type="PANTHER" id="PTHR43018">
    <property type="entry name" value="PHOSPHO-2-DEHYDRO-3-DEOXYHEPTONATE ALDOLASE"/>
    <property type="match status" value="1"/>
</dbReference>
<reference evidence="6" key="1">
    <citation type="journal article" date="2019" name="Int. J. Syst. Evol. Microbiol.">
        <title>The Global Catalogue of Microorganisms (GCM) 10K type strain sequencing project: providing services to taxonomists for standard genome sequencing and annotation.</title>
        <authorList>
            <consortium name="The Broad Institute Genomics Platform"/>
            <consortium name="The Broad Institute Genome Sequencing Center for Infectious Disease"/>
            <person name="Wu L."/>
            <person name="Ma J."/>
        </authorList>
    </citation>
    <scope>NUCLEOTIDE SEQUENCE [LARGE SCALE GENOMIC DNA]</scope>
    <source>
        <strain evidence="6">JCM 17214</strain>
    </source>
</reference>
<dbReference type="Gene3D" id="1.20.59.10">
    <property type="entry name" value="Chorismate mutase"/>
    <property type="match status" value="1"/>
</dbReference>
<protein>
    <recommendedName>
        <fullName evidence="1">chorismate mutase</fullName>
        <ecNumber evidence="1">5.4.99.5</ecNumber>
    </recommendedName>
</protein>
<keyword evidence="6" id="KW-1185">Reference proteome</keyword>
<name>A0ABP7N6H8_9BACT</name>
<keyword evidence="3" id="KW-0175">Coiled coil</keyword>
<proteinExistence type="predicted"/>
<dbReference type="Proteomes" id="UP001499909">
    <property type="component" value="Unassembled WGS sequence"/>
</dbReference>
<dbReference type="Pfam" id="PF01817">
    <property type="entry name" value="CM_2"/>
    <property type="match status" value="1"/>
</dbReference>
<dbReference type="SUPFAM" id="SSF51569">
    <property type="entry name" value="Aldolase"/>
    <property type="match status" value="1"/>
</dbReference>
<dbReference type="EC" id="5.4.99.5" evidence="1"/>
<accession>A0ABP7N6H8</accession>
<dbReference type="InterPro" id="IPR013785">
    <property type="entry name" value="Aldolase_TIM"/>
</dbReference>
<evidence type="ECO:0000256" key="1">
    <source>
        <dbReference type="ARBA" id="ARBA00012404"/>
    </source>
</evidence>
<dbReference type="InterPro" id="IPR006218">
    <property type="entry name" value="DAHP1/KDSA"/>
</dbReference>
<dbReference type="InterPro" id="IPR002701">
    <property type="entry name" value="CM_II_prokaryot"/>
</dbReference>
<dbReference type="SUPFAM" id="SSF48600">
    <property type="entry name" value="Chorismate mutase II"/>
    <property type="match status" value="1"/>
</dbReference>
<dbReference type="PROSITE" id="PS51168">
    <property type="entry name" value="CHORISMATE_MUT_2"/>
    <property type="match status" value="1"/>
</dbReference>
<evidence type="ECO:0000259" key="4">
    <source>
        <dbReference type="PROSITE" id="PS51168"/>
    </source>
</evidence>
<sequence length="365" mass="40704">MEIPAAIDTYFTRLLAAKGQPLLIAGPCSAETEEQVLATAHGLKALGKIDLFRAGIWKPRTRPGSFEGVGAGGLAWLQRVRAEVGLPVAVEVATPRHVEEALAHGVDVLWIGARTTVNPFAVQDLADALAGTGVPVMVKNPVNPDVALWAGALERLERAGLHDLAAIHRGFSTFAPSRYRNAPTWQLAIELKTRFPHIPLICDPSHIGGRRDLLLPIAQKALDLDYDGLMIESHPDPDHALSDAEQQVTPQRLDEILRELKYRRRSSDDANYLNKAEELRQKMDVADREILETLARRMALVEELAGYKKENDVKILQLDRWNEIFASRQQWAGKLNLNEKFVAELYKLIHLESIRKQTEIMQGPQ</sequence>
<dbReference type="InterPro" id="IPR052899">
    <property type="entry name" value="Class-I_DAHP_synthase"/>
</dbReference>